<proteinExistence type="predicted"/>
<dbReference type="EMBL" id="MN585993">
    <property type="protein sequence ID" value="QGJ90089.1"/>
    <property type="molecule type" value="Genomic_DNA"/>
</dbReference>
<evidence type="ECO:0000313" key="1">
    <source>
        <dbReference type="EMBL" id="QGJ90089.1"/>
    </source>
</evidence>
<accession>A0A649VD98</accession>
<dbReference type="RefSeq" id="YP_009853801.1">
    <property type="nucleotide sequence ID" value="NC_048824.1"/>
</dbReference>
<gene>
    <name evidence="1" type="primary">49</name>
    <name evidence="1" type="ORF">PBI_INDLULAMITHI_49</name>
</gene>
<dbReference type="KEGG" id="vg:55624487"/>
<protein>
    <submittedName>
        <fullName evidence="1">Uncharacterized protein</fullName>
    </submittedName>
</protein>
<sequence>MGMATVQNRQSAYVRRLRVGDKFNEDGTTWIVTREPEVIDGAEVAVYLKPLPSPPRSRSRRFSYAMDARVHIVRS</sequence>
<dbReference type="GeneID" id="55624487"/>
<reference evidence="1 2" key="1">
    <citation type="submission" date="2019-10" db="EMBL/GenBank/DDBJ databases">
        <authorList>
            <person name="Garlena R.A."/>
            <person name="Russell D.A."/>
            <person name="Pope W.H."/>
            <person name="Jacobs-Sera D."/>
            <person name="Hatfull G.F."/>
        </authorList>
    </citation>
    <scope>NUCLEOTIDE SEQUENCE [LARGE SCALE GENOMIC DNA]</scope>
</reference>
<dbReference type="Proteomes" id="UP000423609">
    <property type="component" value="Segment"/>
</dbReference>
<evidence type="ECO:0000313" key="2">
    <source>
        <dbReference type="Proteomes" id="UP000423609"/>
    </source>
</evidence>
<name>A0A649VD98_9CAUD</name>
<keyword evidence="2" id="KW-1185">Reference proteome</keyword>
<organism evidence="1 2">
    <name type="scientific">Mycobacterium phage Indlulamithi</name>
    <dbReference type="NCBI Taxonomy" id="2656582"/>
    <lineage>
        <taxon>Viruses</taxon>
        <taxon>Duplodnaviria</taxon>
        <taxon>Heunggongvirae</taxon>
        <taxon>Uroviricota</taxon>
        <taxon>Caudoviricetes</taxon>
        <taxon>Indlulamithivirus</taxon>
        <taxon>Indlulamithivirus indlulamithi</taxon>
    </lineage>
</organism>